<dbReference type="InterPro" id="IPR007173">
    <property type="entry name" value="ALO_C"/>
</dbReference>
<dbReference type="RefSeq" id="XP_022307980.1">
    <property type="nucleotide sequence ID" value="XM_022452272.1"/>
</dbReference>
<dbReference type="AlphaFoldDB" id="A0A8B8BXF3"/>
<dbReference type="InterPro" id="IPR036318">
    <property type="entry name" value="FAD-bd_PCMH-like_sf"/>
</dbReference>
<dbReference type="SUPFAM" id="SSF56176">
    <property type="entry name" value="FAD-binding/transporter-associated domain-like"/>
    <property type="match status" value="1"/>
</dbReference>
<keyword evidence="3" id="KW-1185">Reference proteome</keyword>
<dbReference type="OrthoDB" id="610608at2759"/>
<accession>A0A8B8BXF3</accession>
<reference evidence="4" key="1">
    <citation type="submission" date="2025-08" db="UniProtKB">
        <authorList>
            <consortium name="RefSeq"/>
        </authorList>
    </citation>
    <scope>IDENTIFICATION</scope>
    <source>
        <tissue evidence="4">Whole sample</tissue>
    </source>
</reference>
<dbReference type="InterPro" id="IPR016166">
    <property type="entry name" value="FAD-bd_PCMH"/>
</dbReference>
<gene>
    <name evidence="4" type="primary">LOC111113982</name>
</gene>
<dbReference type="InterPro" id="IPR006094">
    <property type="entry name" value="Oxid_FAD_bind_N"/>
</dbReference>
<dbReference type="GO" id="GO:0071949">
    <property type="term" value="F:FAD binding"/>
    <property type="evidence" value="ECO:0007669"/>
    <property type="project" value="InterPro"/>
</dbReference>
<evidence type="ECO:0000313" key="3">
    <source>
        <dbReference type="Proteomes" id="UP000694844"/>
    </source>
</evidence>
<dbReference type="Proteomes" id="UP000694844">
    <property type="component" value="Chromosome 9"/>
</dbReference>
<protein>
    <submittedName>
        <fullName evidence="4">Uncharacterized protein LOC111113982</fullName>
    </submittedName>
</protein>
<dbReference type="PANTHER" id="PTHR43762">
    <property type="entry name" value="L-GULONOLACTONE OXIDASE"/>
    <property type="match status" value="1"/>
</dbReference>
<dbReference type="InterPro" id="IPR016167">
    <property type="entry name" value="FAD-bd_PCMH_sub1"/>
</dbReference>
<dbReference type="InterPro" id="IPR016169">
    <property type="entry name" value="FAD-bd_PCMH_sub2"/>
</dbReference>
<evidence type="ECO:0000313" key="4">
    <source>
        <dbReference type="RefSeq" id="XP_022307980.1"/>
    </source>
</evidence>
<dbReference type="GO" id="GO:0016020">
    <property type="term" value="C:membrane"/>
    <property type="evidence" value="ECO:0007669"/>
    <property type="project" value="InterPro"/>
</dbReference>
<dbReference type="Pfam" id="PF01565">
    <property type="entry name" value="FAD_binding_4"/>
    <property type="match status" value="1"/>
</dbReference>
<dbReference type="GeneID" id="111113982"/>
<evidence type="ECO:0000256" key="1">
    <source>
        <dbReference type="ARBA" id="ARBA00023002"/>
    </source>
</evidence>
<organism evidence="3 4">
    <name type="scientific">Crassostrea virginica</name>
    <name type="common">Eastern oyster</name>
    <dbReference type="NCBI Taxonomy" id="6565"/>
    <lineage>
        <taxon>Eukaryota</taxon>
        <taxon>Metazoa</taxon>
        <taxon>Spiralia</taxon>
        <taxon>Lophotrochozoa</taxon>
        <taxon>Mollusca</taxon>
        <taxon>Bivalvia</taxon>
        <taxon>Autobranchia</taxon>
        <taxon>Pteriomorphia</taxon>
        <taxon>Ostreida</taxon>
        <taxon>Ostreoidea</taxon>
        <taxon>Ostreidae</taxon>
        <taxon>Crassostrea</taxon>
    </lineage>
</organism>
<dbReference type="Pfam" id="PF04030">
    <property type="entry name" value="ALO"/>
    <property type="match status" value="1"/>
</dbReference>
<dbReference type="Gene3D" id="3.30.43.10">
    <property type="entry name" value="Uridine Diphospho-n-acetylenolpyruvylglucosamine Reductase, domain 2"/>
    <property type="match status" value="1"/>
</dbReference>
<dbReference type="PROSITE" id="PS51387">
    <property type="entry name" value="FAD_PCMH"/>
    <property type="match status" value="1"/>
</dbReference>
<name>A0A8B8BXF3_CRAVI</name>
<sequence>MGNSNNKYSVANKEAYLASHKRKVKVARKEVPRSALDLKENIKACIKDNKMPVVQADDKEDGWREFQELVDFEVFLLDCRLLNDDTKKKKKLEEVSKSRLTELDKKEMEEVMRRIQERMGHSPKLEIEEFENWAGTYNADVISCSPTSKEEIQKVIEAAKEEGVKLRCAGSQHSWSPVFSDDRQLLLKLGKVRSDYGHGAKIRISNRSRNEVDVMVGVTVGEFRDFQVKNKLHLPANVILDAVTMIGVISAGCHGVGRSARSVSDYVVRMRVFDAGGELRTYSADNQALFRAVIASFGCFGVVYDITLKMEPEVLVKTETLYYNLGEVFCYADKLKALVEDNWSTHIFWFPYNSISLGDYNPKNDELWIRLTNKAPPCVDLEDWDFYTWRDTKDYISQSSLSAISPLLGEEQRLVPYFNWVSFQTLKYILYPSGEIYQELPHSVHFRKHVDSTPVDSMEFIFDYDEDYERLLQVLHVVVKRVDLYDEKDQFPLLALEMRFMAYSDAYLGSGVLANPATGGSGHVICIEILSSPGAKDWLRFSRDVGQEWMALGGVPHLAKHWDHLPGIYEHIQEKMSGSLKSFKTQLKKSGADPEGMFLNETLKKLLDL</sequence>
<keyword evidence="1" id="KW-0560">Oxidoreductase</keyword>
<dbReference type="InterPro" id="IPR010031">
    <property type="entry name" value="FAD_lactone_oxidase-like"/>
</dbReference>
<dbReference type="GO" id="GO:0003885">
    <property type="term" value="F:D-arabinono-1,4-lactone oxidase activity"/>
    <property type="evidence" value="ECO:0007669"/>
    <property type="project" value="InterPro"/>
</dbReference>
<evidence type="ECO:0000259" key="2">
    <source>
        <dbReference type="PROSITE" id="PS51387"/>
    </source>
</evidence>
<dbReference type="KEGG" id="cvn:111113982"/>
<feature type="domain" description="FAD-binding PCMH-type" evidence="2">
    <location>
        <begin position="134"/>
        <end position="313"/>
    </location>
</feature>
<proteinExistence type="predicted"/>
<dbReference type="PANTHER" id="PTHR43762:SF1">
    <property type="entry name" value="D-ARABINONO-1,4-LACTONE OXIDASE"/>
    <property type="match status" value="1"/>
</dbReference>
<dbReference type="Gene3D" id="3.30.465.10">
    <property type="match status" value="1"/>
</dbReference>